<dbReference type="InterPro" id="IPR025558">
    <property type="entry name" value="DUF4283"/>
</dbReference>
<dbReference type="InterPro" id="IPR040256">
    <property type="entry name" value="At4g02000-like"/>
</dbReference>
<keyword evidence="1" id="KW-0479">Metal-binding</keyword>
<dbReference type="PANTHER" id="PTHR31286">
    <property type="entry name" value="GLYCINE-RICH CELL WALL STRUCTURAL PROTEIN 1.8-LIKE"/>
    <property type="match status" value="1"/>
</dbReference>
<sequence>MLDLSCDIGNAEDTSQPSHDSATPKHPCNDDVHHSDTDGLDNEAWAIRVPTELKRKLAVPWQTSIILKIMGCPLGYQALQTRLASIWRPRGMMHLIDIGYGYFIMRFDLVKDYQHALMDAPWFVGDQYLHVQAWGANFHPHIAKISTTAIWIRLENLPIEYYHPDFLKHVGYKLGKLLKVDAITSAAIRGRYARLYVQINTANPLLKRLKLEHFWQDIIYENLPLLCYRCGRLGHQEIHCSKAFTDPHTKPPQIPITHGDQGAQDHDQEQTPWKTVQTRRARVCGFHTELSRHGKLPSVTPRLRLLHVSLPFLFSPMCCALLKLTRYRFTPEQHWHGDPNSKPANETRTTTPAHSLLAATDSCPSVPLSAPLSSTSGASKGPTSQAKENPGELL</sequence>
<dbReference type="InParanoid" id="A0A7N2R4Z1"/>
<dbReference type="EnsemblPlants" id="QL05p047662:mrna">
    <property type="protein sequence ID" value="QL05p047662:mrna"/>
    <property type="gene ID" value="QL05p047662"/>
</dbReference>
<dbReference type="EMBL" id="LRBV02000005">
    <property type="status" value="NOT_ANNOTATED_CDS"/>
    <property type="molecule type" value="Genomic_DNA"/>
</dbReference>
<dbReference type="InterPro" id="IPR001878">
    <property type="entry name" value="Znf_CCHC"/>
</dbReference>
<evidence type="ECO:0000259" key="3">
    <source>
        <dbReference type="PROSITE" id="PS50158"/>
    </source>
</evidence>
<feature type="compositionally biased region" description="Polar residues" evidence="2">
    <location>
        <begin position="371"/>
        <end position="387"/>
    </location>
</feature>
<dbReference type="Pfam" id="PF14111">
    <property type="entry name" value="DUF4283"/>
    <property type="match status" value="1"/>
</dbReference>
<feature type="compositionally biased region" description="Polar residues" evidence="2">
    <location>
        <begin position="342"/>
        <end position="353"/>
    </location>
</feature>
<dbReference type="AlphaFoldDB" id="A0A7N2R4Z1"/>
<feature type="compositionally biased region" description="Polar residues" evidence="2">
    <location>
        <begin position="12"/>
        <end position="21"/>
    </location>
</feature>
<evidence type="ECO:0000313" key="4">
    <source>
        <dbReference type="EnsemblPlants" id="QL05p047662:mrna"/>
    </source>
</evidence>
<dbReference type="Proteomes" id="UP000594261">
    <property type="component" value="Chromosome 5"/>
</dbReference>
<keyword evidence="5" id="KW-1185">Reference proteome</keyword>
<proteinExistence type="predicted"/>
<keyword evidence="1" id="KW-0862">Zinc</keyword>
<dbReference type="GO" id="GO:0008270">
    <property type="term" value="F:zinc ion binding"/>
    <property type="evidence" value="ECO:0007669"/>
    <property type="project" value="UniProtKB-KW"/>
</dbReference>
<accession>A0A7N2R4Z1</accession>
<evidence type="ECO:0000256" key="1">
    <source>
        <dbReference type="PROSITE-ProRule" id="PRU00047"/>
    </source>
</evidence>
<feature type="region of interest" description="Disordered" evidence="2">
    <location>
        <begin position="11"/>
        <end position="36"/>
    </location>
</feature>
<dbReference type="OMA" id="DVHANNI"/>
<dbReference type="PANTHER" id="PTHR31286:SF99">
    <property type="entry name" value="DUF4283 DOMAIN-CONTAINING PROTEIN"/>
    <property type="match status" value="1"/>
</dbReference>
<evidence type="ECO:0000313" key="5">
    <source>
        <dbReference type="Proteomes" id="UP000594261"/>
    </source>
</evidence>
<reference evidence="4" key="2">
    <citation type="submission" date="2021-01" db="UniProtKB">
        <authorList>
            <consortium name="EnsemblPlants"/>
        </authorList>
    </citation>
    <scope>IDENTIFICATION</scope>
</reference>
<evidence type="ECO:0000256" key="2">
    <source>
        <dbReference type="SAM" id="MobiDB-lite"/>
    </source>
</evidence>
<feature type="domain" description="CCHC-type" evidence="3">
    <location>
        <begin position="227"/>
        <end position="242"/>
    </location>
</feature>
<feature type="compositionally biased region" description="Basic and acidic residues" evidence="2">
    <location>
        <begin position="27"/>
        <end position="36"/>
    </location>
</feature>
<reference evidence="4 5" key="1">
    <citation type="journal article" date="2016" name="G3 (Bethesda)">
        <title>First Draft Assembly and Annotation of the Genome of a California Endemic Oak Quercus lobata Nee (Fagaceae).</title>
        <authorList>
            <person name="Sork V.L."/>
            <person name="Fitz-Gibbon S.T."/>
            <person name="Puiu D."/>
            <person name="Crepeau M."/>
            <person name="Gugger P.F."/>
            <person name="Sherman R."/>
            <person name="Stevens K."/>
            <person name="Langley C.H."/>
            <person name="Pellegrini M."/>
            <person name="Salzberg S.L."/>
        </authorList>
    </citation>
    <scope>NUCLEOTIDE SEQUENCE [LARGE SCALE GENOMIC DNA]</scope>
    <source>
        <strain evidence="4 5">cv. SW786</strain>
    </source>
</reference>
<protein>
    <recommendedName>
        <fullName evidence="3">CCHC-type domain-containing protein</fullName>
    </recommendedName>
</protein>
<organism evidence="4 5">
    <name type="scientific">Quercus lobata</name>
    <name type="common">Valley oak</name>
    <dbReference type="NCBI Taxonomy" id="97700"/>
    <lineage>
        <taxon>Eukaryota</taxon>
        <taxon>Viridiplantae</taxon>
        <taxon>Streptophyta</taxon>
        <taxon>Embryophyta</taxon>
        <taxon>Tracheophyta</taxon>
        <taxon>Spermatophyta</taxon>
        <taxon>Magnoliopsida</taxon>
        <taxon>eudicotyledons</taxon>
        <taxon>Gunneridae</taxon>
        <taxon>Pentapetalae</taxon>
        <taxon>rosids</taxon>
        <taxon>fabids</taxon>
        <taxon>Fagales</taxon>
        <taxon>Fagaceae</taxon>
        <taxon>Quercus</taxon>
    </lineage>
</organism>
<keyword evidence="1" id="KW-0863">Zinc-finger</keyword>
<feature type="region of interest" description="Disordered" evidence="2">
    <location>
        <begin position="333"/>
        <end position="394"/>
    </location>
</feature>
<name>A0A7N2R4Z1_QUELO</name>
<dbReference type="Gramene" id="QL05p047662:mrna">
    <property type="protein sequence ID" value="QL05p047662:mrna"/>
    <property type="gene ID" value="QL05p047662"/>
</dbReference>
<dbReference type="GO" id="GO:0003676">
    <property type="term" value="F:nucleic acid binding"/>
    <property type="evidence" value="ECO:0007669"/>
    <property type="project" value="InterPro"/>
</dbReference>
<feature type="region of interest" description="Disordered" evidence="2">
    <location>
        <begin position="249"/>
        <end position="274"/>
    </location>
</feature>
<dbReference type="PROSITE" id="PS50158">
    <property type="entry name" value="ZF_CCHC"/>
    <property type="match status" value="1"/>
</dbReference>